<keyword evidence="2" id="KW-1185">Reference proteome</keyword>
<reference evidence="1 2" key="1">
    <citation type="submission" date="2019-02" db="EMBL/GenBank/DDBJ databases">
        <title>Deep-cultivation of Planctomycetes and their phenomic and genomic characterization uncovers novel biology.</title>
        <authorList>
            <person name="Wiegand S."/>
            <person name="Jogler M."/>
            <person name="Boedeker C."/>
            <person name="Pinto D."/>
            <person name="Vollmers J."/>
            <person name="Rivas-Marin E."/>
            <person name="Kohn T."/>
            <person name="Peeters S.H."/>
            <person name="Heuer A."/>
            <person name="Rast P."/>
            <person name="Oberbeckmann S."/>
            <person name="Bunk B."/>
            <person name="Jeske O."/>
            <person name="Meyerdierks A."/>
            <person name="Storesund J.E."/>
            <person name="Kallscheuer N."/>
            <person name="Luecker S."/>
            <person name="Lage O.M."/>
            <person name="Pohl T."/>
            <person name="Merkel B.J."/>
            <person name="Hornburger P."/>
            <person name="Mueller R.-W."/>
            <person name="Bruemmer F."/>
            <person name="Labrenz M."/>
            <person name="Spormann A.M."/>
            <person name="Op Den Camp H."/>
            <person name="Overmann J."/>
            <person name="Amann R."/>
            <person name="Jetten M.S.M."/>
            <person name="Mascher T."/>
            <person name="Medema M.H."/>
            <person name="Devos D.P."/>
            <person name="Kaster A.-K."/>
            <person name="Ovreas L."/>
            <person name="Rohde M."/>
            <person name="Galperin M.Y."/>
            <person name="Jogler C."/>
        </authorList>
    </citation>
    <scope>NUCLEOTIDE SEQUENCE [LARGE SCALE GENOMIC DNA]</scope>
    <source>
        <strain evidence="1 2">KOR42</strain>
    </source>
</reference>
<proteinExistence type="predicted"/>
<dbReference type="Proteomes" id="UP000317243">
    <property type="component" value="Unassembled WGS sequence"/>
</dbReference>
<dbReference type="RefSeq" id="WP_146506709.1">
    <property type="nucleotide sequence ID" value="NZ_SIHI01000001.1"/>
</dbReference>
<name>A0A5C5X3P1_9PLAN</name>
<dbReference type="InterPro" id="IPR024079">
    <property type="entry name" value="MetalloPept_cat_dom_sf"/>
</dbReference>
<organism evidence="1 2">
    <name type="scientific">Thalassoglobus neptunius</name>
    <dbReference type="NCBI Taxonomy" id="1938619"/>
    <lineage>
        <taxon>Bacteria</taxon>
        <taxon>Pseudomonadati</taxon>
        <taxon>Planctomycetota</taxon>
        <taxon>Planctomycetia</taxon>
        <taxon>Planctomycetales</taxon>
        <taxon>Planctomycetaceae</taxon>
        <taxon>Thalassoglobus</taxon>
    </lineage>
</organism>
<evidence type="ECO:0008006" key="3">
    <source>
        <dbReference type="Google" id="ProtNLM"/>
    </source>
</evidence>
<dbReference type="Gene3D" id="3.40.390.10">
    <property type="entry name" value="Collagenase (Catalytic Domain)"/>
    <property type="match status" value="1"/>
</dbReference>
<evidence type="ECO:0000313" key="1">
    <source>
        <dbReference type="EMBL" id="TWT56795.1"/>
    </source>
</evidence>
<comment type="caution">
    <text evidence="1">The sequence shown here is derived from an EMBL/GenBank/DDBJ whole genome shotgun (WGS) entry which is preliminary data.</text>
</comment>
<dbReference type="GO" id="GO:0008237">
    <property type="term" value="F:metallopeptidase activity"/>
    <property type="evidence" value="ECO:0007669"/>
    <property type="project" value="InterPro"/>
</dbReference>
<accession>A0A5C5X3P1</accession>
<dbReference type="EMBL" id="SIHI01000001">
    <property type="protein sequence ID" value="TWT56795.1"/>
    <property type="molecule type" value="Genomic_DNA"/>
</dbReference>
<dbReference type="AlphaFoldDB" id="A0A5C5X3P1"/>
<gene>
    <name evidence="1" type="ORF">KOR42_01500</name>
</gene>
<protein>
    <recommendedName>
        <fullName evidence="3">Lysine-specific metallo-endopeptidase domain-containing protein</fullName>
    </recommendedName>
</protein>
<sequence length="277" mass="31214">MKILSEKSTTNELVYVIRVERGDSISLMASKLTNVSPEKTRHLWPKFQRIRDGRPQKITDYNRILAGEKLQFTWSGATVGDELADSSKLFHVSSNATTRPLNETELKTLADDRAVASRMLNQSIRVVSMYRKNSRAREMVNSVWGLNSMRKSETGKALVAIHANFLAAKSALHKAEYRGSDDNPTMDGACAFAVQGMYVALRSRCYFMRVHNRSLRAAIIIHELMHYSAGLPDIEYYDLQSGTLSSGSSQSFLLHSFQSLLRNADSYALFAYQVNQM</sequence>
<evidence type="ECO:0000313" key="2">
    <source>
        <dbReference type="Proteomes" id="UP000317243"/>
    </source>
</evidence>